<feature type="domain" description="HTH lysR-type" evidence="5">
    <location>
        <begin position="1"/>
        <end position="60"/>
    </location>
</feature>
<dbReference type="GO" id="GO:0043565">
    <property type="term" value="F:sequence-specific DNA binding"/>
    <property type="evidence" value="ECO:0007669"/>
    <property type="project" value="TreeGrafter"/>
</dbReference>
<evidence type="ECO:0000313" key="6">
    <source>
        <dbReference type="EMBL" id="SFH62596.1"/>
    </source>
</evidence>
<organism evidence="6 7">
    <name type="scientific">Albimonas pacifica</name>
    <dbReference type="NCBI Taxonomy" id="1114924"/>
    <lineage>
        <taxon>Bacteria</taxon>
        <taxon>Pseudomonadati</taxon>
        <taxon>Pseudomonadota</taxon>
        <taxon>Alphaproteobacteria</taxon>
        <taxon>Rhodobacterales</taxon>
        <taxon>Paracoccaceae</taxon>
        <taxon>Albimonas</taxon>
    </lineage>
</organism>
<evidence type="ECO:0000256" key="2">
    <source>
        <dbReference type="ARBA" id="ARBA00023015"/>
    </source>
</evidence>
<proteinExistence type="inferred from homology"/>
<dbReference type="RefSeq" id="WP_092856815.1">
    <property type="nucleotide sequence ID" value="NZ_FOQH01000001.1"/>
</dbReference>
<evidence type="ECO:0000259" key="5">
    <source>
        <dbReference type="PROSITE" id="PS50931"/>
    </source>
</evidence>
<dbReference type="PANTHER" id="PTHR30537:SF5">
    <property type="entry name" value="HTH-TYPE TRANSCRIPTIONAL ACTIVATOR TTDR-RELATED"/>
    <property type="match status" value="1"/>
</dbReference>
<dbReference type="Pfam" id="PF03466">
    <property type="entry name" value="LysR_substrate"/>
    <property type="match status" value="1"/>
</dbReference>
<dbReference type="Pfam" id="PF00126">
    <property type="entry name" value="HTH_1"/>
    <property type="match status" value="1"/>
</dbReference>
<reference evidence="6 7" key="1">
    <citation type="submission" date="2016-10" db="EMBL/GenBank/DDBJ databases">
        <authorList>
            <person name="de Groot N.N."/>
        </authorList>
    </citation>
    <scope>NUCLEOTIDE SEQUENCE [LARGE SCALE GENOMIC DNA]</scope>
    <source>
        <strain evidence="6 7">CGMCC 1.11030</strain>
    </source>
</reference>
<dbReference type="GO" id="GO:0006351">
    <property type="term" value="P:DNA-templated transcription"/>
    <property type="evidence" value="ECO:0007669"/>
    <property type="project" value="TreeGrafter"/>
</dbReference>
<comment type="similarity">
    <text evidence="1">Belongs to the LysR transcriptional regulatory family.</text>
</comment>
<keyword evidence="2" id="KW-0805">Transcription regulation</keyword>
<dbReference type="SUPFAM" id="SSF46785">
    <property type="entry name" value="Winged helix' DNA-binding domain"/>
    <property type="match status" value="1"/>
</dbReference>
<dbReference type="SUPFAM" id="SSF53850">
    <property type="entry name" value="Periplasmic binding protein-like II"/>
    <property type="match status" value="1"/>
</dbReference>
<dbReference type="PROSITE" id="PS50931">
    <property type="entry name" value="HTH_LYSR"/>
    <property type="match status" value="1"/>
</dbReference>
<dbReference type="AlphaFoldDB" id="A0A1I3BKG2"/>
<protein>
    <submittedName>
        <fullName evidence="6">Transcriptional regulator, LysR family</fullName>
    </submittedName>
</protein>
<evidence type="ECO:0000313" key="7">
    <source>
        <dbReference type="Proteomes" id="UP000199377"/>
    </source>
</evidence>
<dbReference type="EMBL" id="FOQH01000001">
    <property type="protein sequence ID" value="SFH62596.1"/>
    <property type="molecule type" value="Genomic_DNA"/>
</dbReference>
<dbReference type="InterPro" id="IPR005119">
    <property type="entry name" value="LysR_subst-bd"/>
</dbReference>
<dbReference type="STRING" id="1114924.SAMN05216258_101145"/>
<dbReference type="Proteomes" id="UP000199377">
    <property type="component" value="Unassembled WGS sequence"/>
</dbReference>
<dbReference type="Gene3D" id="3.40.190.290">
    <property type="match status" value="1"/>
</dbReference>
<dbReference type="GO" id="GO:0003700">
    <property type="term" value="F:DNA-binding transcription factor activity"/>
    <property type="evidence" value="ECO:0007669"/>
    <property type="project" value="InterPro"/>
</dbReference>
<keyword evidence="3" id="KW-0238">DNA-binding</keyword>
<gene>
    <name evidence="6" type="ORF">SAMN05216258_101145</name>
</gene>
<dbReference type="InterPro" id="IPR058163">
    <property type="entry name" value="LysR-type_TF_proteobact-type"/>
</dbReference>
<evidence type="ECO:0000256" key="4">
    <source>
        <dbReference type="ARBA" id="ARBA00023163"/>
    </source>
</evidence>
<dbReference type="InterPro" id="IPR036388">
    <property type="entry name" value="WH-like_DNA-bd_sf"/>
</dbReference>
<dbReference type="OrthoDB" id="9813056at2"/>
<keyword evidence="7" id="KW-1185">Reference proteome</keyword>
<dbReference type="Gene3D" id="1.10.10.10">
    <property type="entry name" value="Winged helix-like DNA-binding domain superfamily/Winged helix DNA-binding domain"/>
    <property type="match status" value="1"/>
</dbReference>
<keyword evidence="4" id="KW-0804">Transcription</keyword>
<sequence>MTDRYEAMATLVACVDAGSLSAGARALRQPLATVSRRVAELEARLGAQILRRSARGLTLTDAGVDYVAACRRILEELAEAERAAAGEFASPRGVLSLTAPVVFGRLHVIPVVTEFLAAFPEVDVRLALGDRPANLGEEPLDAAIRVGEPPLGELRARRLGAVSRVVVASPAYLAARGRPQAPEDLAGHDCITFTALMAPDRWRFGPQDRGVAIRSRLAVNTAEAALDAACAGAGLTRVLSYQAAAALAEGRLERVLQPHEPTPWPVHILYAPGRRARKLRAFLDFAGPRLEARLRSA</sequence>
<dbReference type="CDD" id="cd08471">
    <property type="entry name" value="PBP2_CrgA_like_2"/>
    <property type="match status" value="1"/>
</dbReference>
<evidence type="ECO:0000256" key="1">
    <source>
        <dbReference type="ARBA" id="ARBA00009437"/>
    </source>
</evidence>
<name>A0A1I3BKG2_9RHOB</name>
<dbReference type="InterPro" id="IPR000847">
    <property type="entry name" value="LysR_HTH_N"/>
</dbReference>
<dbReference type="InterPro" id="IPR036390">
    <property type="entry name" value="WH_DNA-bd_sf"/>
</dbReference>
<dbReference type="PANTHER" id="PTHR30537">
    <property type="entry name" value="HTH-TYPE TRANSCRIPTIONAL REGULATOR"/>
    <property type="match status" value="1"/>
</dbReference>
<accession>A0A1I3BKG2</accession>
<evidence type="ECO:0000256" key="3">
    <source>
        <dbReference type="ARBA" id="ARBA00023125"/>
    </source>
</evidence>